<gene>
    <name evidence="1" type="ORF">Oxoc_ORF49</name>
</gene>
<proteinExistence type="predicted"/>
<dbReference type="EMBL" id="MF143631">
    <property type="protein sequence ID" value="AVA31148.1"/>
    <property type="molecule type" value="Genomic_DNA"/>
</dbReference>
<evidence type="ECO:0000313" key="1">
    <source>
        <dbReference type="EMBL" id="AVA31148.1"/>
    </source>
</evidence>
<evidence type="ECO:0000313" key="2">
    <source>
        <dbReference type="Proteomes" id="UP000297028"/>
    </source>
</evidence>
<accession>A0A2L0WU15</accession>
<sequence>MNNYETAIKKLFAKSPHFLYTIAKHAFINCGVFEYNFKNYMETLPILIKKDLIATCFESFKNIRKNIDVEEIEEKEKIEHFIDLSNLTLNMFKTLLFYNNHSYCTKQNYMFFYVIWKDCCDGCGQNCNIVRNSGPCYTECRYCNLKIYHDHQYFDNEEFWEYDDRNNKLIEIILNFDNWCQNCCVKPLFYIEESNNECVMCDLKANYSDEFVEKLCNKYNMPEIYKKFGYLKTIKMIQNSILK</sequence>
<keyword evidence="2" id="KW-1185">Reference proteome</keyword>
<dbReference type="Proteomes" id="UP000297028">
    <property type="component" value="Segment"/>
</dbReference>
<reference evidence="1 2" key="1">
    <citation type="journal article" date="2018" name="PLoS ONE">
        <title>Genome analysis of a novel Group I alphabaculovirus obtained from Oxyplax ochracea.</title>
        <authorList>
            <person name="Wang J."/>
            <person name="Hou D."/>
            <person name="Wang Q."/>
            <person name="Kuang W."/>
            <person name="Zhang L."/>
            <person name="Li J."/>
            <person name="Shen S."/>
            <person name="Deng F."/>
            <person name="Wang H."/>
            <person name="Hu Z."/>
            <person name="Wang M."/>
        </authorList>
    </citation>
    <scope>NUCLEOTIDE SEQUENCE [LARGE SCALE GENOMIC DNA]</scope>
    <source>
        <strain evidence="1">435</strain>
    </source>
</reference>
<protein>
    <submittedName>
        <fullName evidence="1">Oxoc49</fullName>
    </submittedName>
</protein>
<organism evidence="1 2">
    <name type="scientific">Oxyplax ochracea nucleopolyhedrovirus</name>
    <dbReference type="NCBI Taxonomy" id="2083176"/>
    <lineage>
        <taxon>Viruses</taxon>
        <taxon>Viruses incertae sedis</taxon>
        <taxon>Naldaviricetes</taxon>
        <taxon>Lefavirales</taxon>
        <taxon>Baculoviridae</taxon>
        <taxon>Alphabaculovirus</taxon>
        <taxon>Alphabaculovirus oxochraceae</taxon>
    </lineage>
</organism>
<name>A0A2L0WU15_9ABAC</name>